<dbReference type="Proteomes" id="UP000216225">
    <property type="component" value="Unassembled WGS sequence"/>
</dbReference>
<evidence type="ECO:0000256" key="2">
    <source>
        <dbReference type="PROSITE-ProRule" id="PRU00409"/>
    </source>
</evidence>
<keyword evidence="2" id="KW-0067">ATP-binding</keyword>
<gene>
    <name evidence="4" type="ORF">CE154_005330</name>
</gene>
<evidence type="ECO:0000313" key="4">
    <source>
        <dbReference type="EMBL" id="RKJ99162.1"/>
    </source>
</evidence>
<dbReference type="GO" id="GO:0043758">
    <property type="term" value="F:acetate-CoA ligase (ADP-forming) activity"/>
    <property type="evidence" value="ECO:0007669"/>
    <property type="project" value="InterPro"/>
</dbReference>
<proteinExistence type="inferred from homology"/>
<dbReference type="SUPFAM" id="SSF51735">
    <property type="entry name" value="NAD(P)-binding Rossmann-fold domains"/>
    <property type="match status" value="1"/>
</dbReference>
<dbReference type="InterPro" id="IPR036291">
    <property type="entry name" value="NAD(P)-bd_dom_sf"/>
</dbReference>
<dbReference type="GO" id="GO:0046872">
    <property type="term" value="F:metal ion binding"/>
    <property type="evidence" value="ECO:0007669"/>
    <property type="project" value="InterPro"/>
</dbReference>
<name>A0A420KGT0_9BURK</name>
<feature type="domain" description="ATP-grasp" evidence="3">
    <location>
        <begin position="495"/>
        <end position="531"/>
    </location>
</feature>
<dbReference type="InterPro" id="IPR032875">
    <property type="entry name" value="Succ_CoA_lig_flav_dom"/>
</dbReference>
<dbReference type="GO" id="GO:0005524">
    <property type="term" value="F:ATP binding"/>
    <property type="evidence" value="ECO:0007669"/>
    <property type="project" value="UniProtKB-UniRule"/>
</dbReference>
<organism evidence="4 5">
    <name type="scientific">Alicycliphilus denitrificans</name>
    <dbReference type="NCBI Taxonomy" id="179636"/>
    <lineage>
        <taxon>Bacteria</taxon>
        <taxon>Pseudomonadati</taxon>
        <taxon>Pseudomonadota</taxon>
        <taxon>Betaproteobacteria</taxon>
        <taxon>Burkholderiales</taxon>
        <taxon>Comamonadaceae</taxon>
        <taxon>Alicycliphilus</taxon>
    </lineage>
</organism>
<dbReference type="Gene3D" id="3.40.50.261">
    <property type="entry name" value="Succinyl-CoA synthetase domains"/>
    <property type="match status" value="2"/>
</dbReference>
<dbReference type="Gene3D" id="3.30.470.20">
    <property type="entry name" value="ATP-grasp fold, B domain"/>
    <property type="match status" value="1"/>
</dbReference>
<protein>
    <submittedName>
        <fullName evidence="4">CoA-binding protein</fullName>
    </submittedName>
</protein>
<dbReference type="PROSITE" id="PS50975">
    <property type="entry name" value="ATP_GRASP"/>
    <property type="match status" value="1"/>
</dbReference>
<dbReference type="InterPro" id="IPR043938">
    <property type="entry name" value="Ligase_CoA_dom"/>
</dbReference>
<evidence type="ECO:0000259" key="3">
    <source>
        <dbReference type="PROSITE" id="PS50975"/>
    </source>
</evidence>
<dbReference type="RefSeq" id="WP_094435795.1">
    <property type="nucleotide sequence ID" value="NZ_NKDB02000001.1"/>
</dbReference>
<dbReference type="InterPro" id="IPR011761">
    <property type="entry name" value="ATP-grasp"/>
</dbReference>
<keyword evidence="2" id="KW-0547">Nucleotide-binding</keyword>
<dbReference type="AlphaFoldDB" id="A0A420KGT0"/>
<dbReference type="Pfam" id="PF13549">
    <property type="entry name" value="ATP-grasp_5"/>
    <property type="match status" value="1"/>
</dbReference>
<comment type="caution">
    <text evidence="4">The sequence shown here is derived from an EMBL/GenBank/DDBJ whole genome shotgun (WGS) entry which is preliminary data.</text>
</comment>
<accession>A0A420KGT0</accession>
<dbReference type="Pfam" id="PF13380">
    <property type="entry name" value="CoA_binding_2"/>
    <property type="match status" value="1"/>
</dbReference>
<dbReference type="Pfam" id="PF19045">
    <property type="entry name" value="Ligase_CoA_2"/>
    <property type="match status" value="1"/>
</dbReference>
<dbReference type="PANTHER" id="PTHR42793">
    <property type="entry name" value="COA BINDING DOMAIN CONTAINING PROTEIN"/>
    <property type="match status" value="1"/>
</dbReference>
<dbReference type="Pfam" id="PF13607">
    <property type="entry name" value="Succ_CoA_lig"/>
    <property type="match status" value="1"/>
</dbReference>
<reference evidence="4 5" key="1">
    <citation type="submission" date="2018-09" db="EMBL/GenBank/DDBJ databases">
        <title>Genome comparison of Alicycliphilus sp. BQ1, a polyurethanolytic bacterium, with its closest phylogenetic relatives Alicycliphilus denitrificans BC and K601, unable to attack polyurethane.</title>
        <authorList>
            <person name="Loza-Tavera H."/>
            <person name="Lozano L."/>
            <person name="Cevallos M."/>
            <person name="Maya-Lucas O."/>
            <person name="Garcia-Mena J."/>
            <person name="Hernandez J."/>
        </authorList>
    </citation>
    <scope>NUCLEOTIDE SEQUENCE [LARGE SCALE GENOMIC DNA]</scope>
    <source>
        <strain evidence="4 5">BQ1</strain>
    </source>
</reference>
<dbReference type="PANTHER" id="PTHR42793:SF1">
    <property type="entry name" value="PEPTIDYL-LYSINE N-ACETYLTRANSFERASE PATZ"/>
    <property type="match status" value="1"/>
</dbReference>
<dbReference type="SUPFAM" id="SSF52210">
    <property type="entry name" value="Succinyl-CoA synthetase domains"/>
    <property type="match status" value="2"/>
</dbReference>
<dbReference type="InterPro" id="IPR013815">
    <property type="entry name" value="ATP_grasp_subdomain_1"/>
</dbReference>
<evidence type="ECO:0000256" key="1">
    <source>
        <dbReference type="ARBA" id="ARBA00060888"/>
    </source>
</evidence>
<comment type="similarity">
    <text evidence="1">In the N-terminal section; belongs to the acetate CoA ligase alpha subunit family.</text>
</comment>
<dbReference type="FunFam" id="3.30.1490.20:FF:000020">
    <property type="entry name" value="Protein lysine acetyltransferase"/>
    <property type="match status" value="1"/>
</dbReference>
<dbReference type="InterPro" id="IPR003781">
    <property type="entry name" value="CoA-bd"/>
</dbReference>
<dbReference type="SMART" id="SM00881">
    <property type="entry name" value="CoA_binding"/>
    <property type="match status" value="1"/>
</dbReference>
<dbReference type="Gene3D" id="3.30.1490.20">
    <property type="entry name" value="ATP-grasp fold, A domain"/>
    <property type="match status" value="1"/>
</dbReference>
<dbReference type="SUPFAM" id="SSF56059">
    <property type="entry name" value="Glutathione synthetase ATP-binding domain-like"/>
    <property type="match status" value="1"/>
</dbReference>
<evidence type="ECO:0000313" key="5">
    <source>
        <dbReference type="Proteomes" id="UP000216225"/>
    </source>
</evidence>
<dbReference type="Gene3D" id="3.40.50.720">
    <property type="entry name" value="NAD(P)-binding Rossmann-like Domain"/>
    <property type="match status" value="1"/>
</dbReference>
<sequence length="708" mass="75717">MHDLDSMFSPAAVAVVGASEGTEKIGGKVLATLMKHGFAGQIYPVNPARAEIAGLKAYPNVSATPGPVDLALIAIPASMVPDCVQECAQKGVRAAVIFSSGFRDAGEEGARLEQRLKEIGAATGIRISGPNAEGFYNVAEGVAATFSPAINIDKGQAARADRIGIISQSGGLGFAFFNRGRRSDMSFSHIVSVGNQVDLEIAEYLEYMVEQPQTRVLMMYVESLRNPARFLRAAERAADMGKPIVMVKVGRSKAGQRAAQSHTGAIAGSTQVADAVFAHHGIVMADDQDRLLDTAAGFARHSLPQGSRVAIVSASGGTAVWLADACEAAGLELPEIDQERQARIAEFIPEYGSPNNPVDITAQGVDGYARSLAILADAPYVDAIILAATFAHERRLVNEGQAIAEITRRIDKPVFLYSYTLPSEKSLAIMQELGLHCYTSLQGCVHAIKSMWQYQQFLSSRASRRAPARTSGQLPQQARALLAHSQASLCEYDSKELLRQYGIGVPREELAATADEAVAHAQELGYPVALKVQSPDIPHKTEAGVVRLALKSEEQVRQAFEEVCVNARSYAPQAQLRGVLVQPMARPGLELMAGIINDPDFGPMVMTGLGGIHVEVLEDVALEPAPLTHATARSMLQRLRGYRLLEGVRGQPPRDIEAVAALLVQLSHLAHDARDKLAEFDVNPIFVHEAGQGVTVVDALGIPAVSGR</sequence>
<dbReference type="InterPro" id="IPR016102">
    <property type="entry name" value="Succinyl-CoA_synth-like"/>
</dbReference>
<dbReference type="EMBL" id="NKDB02000001">
    <property type="protein sequence ID" value="RKJ99162.1"/>
    <property type="molecule type" value="Genomic_DNA"/>
</dbReference>